<dbReference type="InterPro" id="IPR002557">
    <property type="entry name" value="Chitin-bd_dom"/>
</dbReference>
<dbReference type="SUPFAM" id="SSF53474">
    <property type="entry name" value="alpha/beta-Hydrolases"/>
    <property type="match status" value="1"/>
</dbReference>
<feature type="signal peptide" evidence="2">
    <location>
        <begin position="1"/>
        <end position="21"/>
    </location>
</feature>
<accession>A0ABP1R135</accession>
<dbReference type="Pfam" id="PF01607">
    <property type="entry name" value="CBM_14"/>
    <property type="match status" value="1"/>
</dbReference>
<dbReference type="EMBL" id="CAXLJM020000053">
    <property type="protein sequence ID" value="CAL8116696.1"/>
    <property type="molecule type" value="Genomic_DNA"/>
</dbReference>
<dbReference type="PANTHER" id="PTHR42972:SF8">
    <property type="entry name" value="POLYHYDROXYBUTYRATE DEPOLYMERASE"/>
    <property type="match status" value="1"/>
</dbReference>
<dbReference type="Gene3D" id="3.40.50.1820">
    <property type="entry name" value="alpha/beta hydrolase"/>
    <property type="match status" value="2"/>
</dbReference>
<feature type="region of interest" description="Disordered" evidence="1">
    <location>
        <begin position="338"/>
        <end position="359"/>
    </location>
</feature>
<dbReference type="InterPro" id="IPR029058">
    <property type="entry name" value="AB_hydrolase_fold"/>
</dbReference>
<dbReference type="Gene3D" id="2.170.140.10">
    <property type="entry name" value="Chitin binding domain"/>
    <property type="match status" value="1"/>
</dbReference>
<dbReference type="InterPro" id="IPR036508">
    <property type="entry name" value="Chitin-bd_dom_sf"/>
</dbReference>
<name>A0ABP1R135_9HEXA</name>
<reference evidence="4 5" key="1">
    <citation type="submission" date="2024-08" db="EMBL/GenBank/DDBJ databases">
        <authorList>
            <person name="Cucini C."/>
            <person name="Frati F."/>
        </authorList>
    </citation>
    <scope>NUCLEOTIDE SEQUENCE [LARGE SCALE GENOMIC DNA]</scope>
</reference>
<evidence type="ECO:0000256" key="1">
    <source>
        <dbReference type="SAM" id="MobiDB-lite"/>
    </source>
</evidence>
<organism evidence="4 5">
    <name type="scientific">Orchesella dallaii</name>
    <dbReference type="NCBI Taxonomy" id="48710"/>
    <lineage>
        <taxon>Eukaryota</taxon>
        <taxon>Metazoa</taxon>
        <taxon>Ecdysozoa</taxon>
        <taxon>Arthropoda</taxon>
        <taxon>Hexapoda</taxon>
        <taxon>Collembola</taxon>
        <taxon>Entomobryomorpha</taxon>
        <taxon>Entomobryoidea</taxon>
        <taxon>Orchesellidae</taxon>
        <taxon>Orchesellinae</taxon>
        <taxon>Orchesella</taxon>
    </lineage>
</organism>
<evidence type="ECO:0000259" key="3">
    <source>
        <dbReference type="PROSITE" id="PS50940"/>
    </source>
</evidence>
<dbReference type="SUPFAM" id="SSF57625">
    <property type="entry name" value="Invertebrate chitin-binding proteins"/>
    <property type="match status" value="1"/>
</dbReference>
<protein>
    <recommendedName>
        <fullName evidence="3">Chitin-binding type-2 domain-containing protein</fullName>
    </recommendedName>
</protein>
<dbReference type="PROSITE" id="PS50940">
    <property type="entry name" value="CHIT_BIND_II"/>
    <property type="match status" value="1"/>
</dbReference>
<comment type="caution">
    <text evidence="4">The sequence shown here is derived from an EMBL/GenBank/DDBJ whole genome shotgun (WGS) entry which is preliminary data.</text>
</comment>
<dbReference type="PANTHER" id="PTHR42972">
    <property type="entry name" value="TOL-PAL SYSTEM PROTEIN TOLB"/>
    <property type="match status" value="1"/>
</dbReference>
<proteinExistence type="predicted"/>
<evidence type="ECO:0000313" key="4">
    <source>
        <dbReference type="EMBL" id="CAL8116696.1"/>
    </source>
</evidence>
<keyword evidence="5" id="KW-1185">Reference proteome</keyword>
<evidence type="ECO:0000313" key="5">
    <source>
        <dbReference type="Proteomes" id="UP001642540"/>
    </source>
</evidence>
<feature type="chain" id="PRO_5046300927" description="Chitin-binding type-2 domain-containing protein" evidence="2">
    <location>
        <begin position="22"/>
        <end position="421"/>
    </location>
</feature>
<dbReference type="SMART" id="SM00494">
    <property type="entry name" value="ChtBD2"/>
    <property type="match status" value="1"/>
</dbReference>
<keyword evidence="2" id="KW-0732">Signal</keyword>
<dbReference type="Proteomes" id="UP001642540">
    <property type="component" value="Unassembled WGS sequence"/>
</dbReference>
<gene>
    <name evidence="4" type="ORF">ODALV1_LOCUS17379</name>
</gene>
<sequence length="421" mass="44689">MKLTWTFTFTVLLHFCCVVLGADKLQSYNVDTSTITVSGLSAGGAMAMQYHVAFSSEIQGSAIFAGLPFACAKGGLTSANLCMYSPGTVIVSNLAKEINDLSSANKIDNASNLSGKKVFVFHGTKDTTVNPTAGRKLEQLYQDFGAVTENEYTIGAVHGFPTDFYGAACGSSSAATHYINNCNYHGSNIAMNYLLGGSLAPPASSAAGQLLQYDQTEFGGNAISSMDPTGYVYIPTGCQDRTRQCKLHIAFHGCQQSKTNLNDIYATKTGMIEVAEANNIIVLFPQAAPNILAGNPNACWDWWGYLNANFLNKDGAQMKAVHSMQLRVSTCEPSTGCNPSVTEPPVTTPVTGGPTASTGAPGECGDNTVEFRPFPGDCRYYTLCACSANVLLECASGLYFDPAIGKCNFMQLVPGCDAKFN</sequence>
<evidence type="ECO:0000256" key="2">
    <source>
        <dbReference type="SAM" id="SignalP"/>
    </source>
</evidence>
<feature type="domain" description="Chitin-binding type-2" evidence="3">
    <location>
        <begin position="361"/>
        <end position="418"/>
    </location>
</feature>
<feature type="compositionally biased region" description="Low complexity" evidence="1">
    <location>
        <begin position="339"/>
        <end position="359"/>
    </location>
</feature>